<dbReference type="RefSeq" id="WP_289362912.1">
    <property type="nucleotide sequence ID" value="NZ_JAUCBP010000001.1"/>
</dbReference>
<evidence type="ECO:0000256" key="2">
    <source>
        <dbReference type="ARBA" id="ARBA00023315"/>
    </source>
</evidence>
<comment type="caution">
    <text evidence="4">The sequence shown here is derived from an EMBL/GenBank/DDBJ whole genome shotgun (WGS) entry which is preliminary data.</text>
</comment>
<organism evidence="4 5">
    <name type="scientific">Alteromonas arenosi</name>
    <dbReference type="NCBI Taxonomy" id="3055817"/>
    <lineage>
        <taxon>Bacteria</taxon>
        <taxon>Pseudomonadati</taxon>
        <taxon>Pseudomonadota</taxon>
        <taxon>Gammaproteobacteria</taxon>
        <taxon>Alteromonadales</taxon>
        <taxon>Alteromonadaceae</taxon>
        <taxon>Alteromonas/Salinimonas group</taxon>
        <taxon>Alteromonas</taxon>
    </lineage>
</organism>
<dbReference type="Proteomes" id="UP001234343">
    <property type="component" value="Unassembled WGS sequence"/>
</dbReference>
<dbReference type="InterPro" id="IPR000182">
    <property type="entry name" value="GNAT_dom"/>
</dbReference>
<keyword evidence="5" id="KW-1185">Reference proteome</keyword>
<dbReference type="PANTHER" id="PTHR10545">
    <property type="entry name" value="DIAMINE N-ACETYLTRANSFERASE"/>
    <property type="match status" value="1"/>
</dbReference>
<dbReference type="SUPFAM" id="SSF55729">
    <property type="entry name" value="Acyl-CoA N-acyltransferases (Nat)"/>
    <property type="match status" value="1"/>
</dbReference>
<evidence type="ECO:0000256" key="1">
    <source>
        <dbReference type="ARBA" id="ARBA00022679"/>
    </source>
</evidence>
<accession>A0ABT7STZ8</accession>
<protein>
    <submittedName>
        <fullName evidence="4">GNAT family N-acetyltransferase</fullName>
    </submittedName>
</protein>
<keyword evidence="2" id="KW-0012">Acyltransferase</keyword>
<dbReference type="Gene3D" id="3.40.630.30">
    <property type="match status" value="1"/>
</dbReference>
<dbReference type="PROSITE" id="PS51186">
    <property type="entry name" value="GNAT"/>
    <property type="match status" value="1"/>
</dbReference>
<evidence type="ECO:0000313" key="5">
    <source>
        <dbReference type="Proteomes" id="UP001234343"/>
    </source>
</evidence>
<sequence length="166" mass="18604">MTIEFCLADYNNPIHANDVVMLLDAYASDPMGGNQGLDQEVKQRLIERLRVLPYAYSFIGYQCEGDGQKKPVALANCFMGFSTFKARPLLNIHDCYVADGLRGQHVGQQLLQAIESFARQHGCCKITLEVLEGNKRAQNAYEKFGFSGYALDDNSGHAMFWEKALK</sequence>
<dbReference type="InterPro" id="IPR016181">
    <property type="entry name" value="Acyl_CoA_acyltransferase"/>
</dbReference>
<reference evidence="4 5" key="1">
    <citation type="submission" date="2023-06" db="EMBL/GenBank/DDBJ databases">
        <title>Alteromonas sp. ASW11-36 isolated from intertidal sand.</title>
        <authorList>
            <person name="Li Y."/>
        </authorList>
    </citation>
    <scope>NUCLEOTIDE SEQUENCE [LARGE SCALE GENOMIC DNA]</scope>
    <source>
        <strain evidence="4 5">ASW11-36</strain>
    </source>
</reference>
<dbReference type="InterPro" id="IPR051016">
    <property type="entry name" value="Diverse_Substrate_AcTransf"/>
</dbReference>
<proteinExistence type="predicted"/>
<feature type="domain" description="N-acetyltransferase" evidence="3">
    <location>
        <begin position="20"/>
        <end position="166"/>
    </location>
</feature>
<keyword evidence="1" id="KW-0808">Transferase</keyword>
<dbReference type="PANTHER" id="PTHR10545:SF29">
    <property type="entry name" value="GH14572P-RELATED"/>
    <property type="match status" value="1"/>
</dbReference>
<evidence type="ECO:0000313" key="4">
    <source>
        <dbReference type="EMBL" id="MDM7859022.1"/>
    </source>
</evidence>
<dbReference type="EMBL" id="JAUCBP010000001">
    <property type="protein sequence ID" value="MDM7859022.1"/>
    <property type="molecule type" value="Genomic_DNA"/>
</dbReference>
<dbReference type="Pfam" id="PF00583">
    <property type="entry name" value="Acetyltransf_1"/>
    <property type="match status" value="1"/>
</dbReference>
<evidence type="ECO:0000259" key="3">
    <source>
        <dbReference type="PROSITE" id="PS51186"/>
    </source>
</evidence>
<name>A0ABT7STZ8_9ALTE</name>
<gene>
    <name evidence="4" type="ORF">QTP81_00205</name>
</gene>
<dbReference type="CDD" id="cd04301">
    <property type="entry name" value="NAT_SF"/>
    <property type="match status" value="1"/>
</dbReference>